<evidence type="ECO:0000313" key="6">
    <source>
        <dbReference type="EMBL" id="KAK7077890.1"/>
    </source>
</evidence>
<evidence type="ECO:0000256" key="4">
    <source>
        <dbReference type="ARBA" id="ARBA00043145"/>
    </source>
</evidence>
<organism evidence="6 7">
    <name type="scientific">Halocaridina rubra</name>
    <name type="common">Hawaiian red shrimp</name>
    <dbReference type="NCBI Taxonomy" id="373956"/>
    <lineage>
        <taxon>Eukaryota</taxon>
        <taxon>Metazoa</taxon>
        <taxon>Ecdysozoa</taxon>
        <taxon>Arthropoda</taxon>
        <taxon>Crustacea</taxon>
        <taxon>Multicrustacea</taxon>
        <taxon>Malacostraca</taxon>
        <taxon>Eumalacostraca</taxon>
        <taxon>Eucarida</taxon>
        <taxon>Decapoda</taxon>
        <taxon>Pleocyemata</taxon>
        <taxon>Caridea</taxon>
        <taxon>Atyoidea</taxon>
        <taxon>Atyidae</taxon>
        <taxon>Halocaridina</taxon>
    </lineage>
</organism>
<dbReference type="InterPro" id="IPR036291">
    <property type="entry name" value="NAD(P)-bd_dom_sf"/>
</dbReference>
<accession>A0AAN9AAG0</accession>
<evidence type="ECO:0000256" key="2">
    <source>
        <dbReference type="ARBA" id="ARBA00040720"/>
    </source>
</evidence>
<sequence>MIKGGSKYLKTKGLGEQAVRDAFPEAIIFRPSDVYGQEDRFLRYYSGLWRHQMRWMPLPKAGKDIWKQPLSVHDMAHGISNAMKDSEAVGKTYEAVGPRRYELCELLDWFHRVMRKDAEFGYLRYDMKWDLSFQLRARLNEFCPSWPINYLTRDKIEREAVSDTVMGLPTLEDLGVTLTKMEDRIDWELRPFRAKSYYGEEVGEFEPPEPPKYIAAN</sequence>
<protein>
    <recommendedName>
        <fullName evidence="2">NADH dehydrogenase [ubiquinone] 1 alpha subcomplex subunit 9, mitochondrial</fullName>
    </recommendedName>
    <alternativeName>
        <fullName evidence="4">Complex I-39kD</fullName>
    </alternativeName>
    <alternativeName>
        <fullName evidence="3">NADH-ubiquinone oxidoreductase 39 kDa subunit</fullName>
    </alternativeName>
</protein>
<evidence type="ECO:0000313" key="7">
    <source>
        <dbReference type="Proteomes" id="UP001381693"/>
    </source>
</evidence>
<evidence type="ECO:0000256" key="1">
    <source>
        <dbReference type="ARBA" id="ARBA00038501"/>
    </source>
</evidence>
<reference evidence="6 7" key="1">
    <citation type="submission" date="2023-11" db="EMBL/GenBank/DDBJ databases">
        <title>Halocaridina rubra genome assembly.</title>
        <authorList>
            <person name="Smith C."/>
        </authorList>
    </citation>
    <scope>NUCLEOTIDE SEQUENCE [LARGE SCALE GENOMIC DNA]</scope>
    <source>
        <strain evidence="6">EP-1</strain>
        <tissue evidence="6">Whole</tissue>
    </source>
</reference>
<dbReference type="GO" id="GO:0044877">
    <property type="term" value="F:protein-containing complex binding"/>
    <property type="evidence" value="ECO:0007669"/>
    <property type="project" value="TreeGrafter"/>
</dbReference>
<dbReference type="EMBL" id="JAXCGZ010008160">
    <property type="protein sequence ID" value="KAK7077890.1"/>
    <property type="molecule type" value="Genomic_DNA"/>
</dbReference>
<comment type="subunit">
    <text evidence="5">Complex I is composed of 45 different subunits. This a component of the hydrophobic protein fraction. Interacts with BLOC1S1. Interacts with SLC2A4. Interacts with CLOCK. Interacts with RAB5IF.</text>
</comment>
<dbReference type="Proteomes" id="UP001381693">
    <property type="component" value="Unassembled WGS sequence"/>
</dbReference>
<evidence type="ECO:0000256" key="5">
    <source>
        <dbReference type="ARBA" id="ARBA00046455"/>
    </source>
</evidence>
<evidence type="ECO:0000256" key="3">
    <source>
        <dbReference type="ARBA" id="ARBA00042000"/>
    </source>
</evidence>
<dbReference type="InterPro" id="IPR051207">
    <property type="entry name" value="ComplexI_NDUFA9_subunit"/>
</dbReference>
<dbReference type="Gene3D" id="3.40.50.720">
    <property type="entry name" value="NAD(P)-binding Rossmann-like Domain"/>
    <property type="match status" value="1"/>
</dbReference>
<dbReference type="SUPFAM" id="SSF51735">
    <property type="entry name" value="NAD(P)-binding Rossmann-fold domains"/>
    <property type="match status" value="1"/>
</dbReference>
<dbReference type="AlphaFoldDB" id="A0AAN9AAG0"/>
<comment type="similarity">
    <text evidence="1">Belongs to the complex I NDUFA9 subunit family.</text>
</comment>
<proteinExistence type="inferred from homology"/>
<keyword evidence="7" id="KW-1185">Reference proteome</keyword>
<dbReference type="GO" id="GO:0005739">
    <property type="term" value="C:mitochondrion"/>
    <property type="evidence" value="ECO:0007669"/>
    <property type="project" value="TreeGrafter"/>
</dbReference>
<name>A0AAN9AAG0_HALRR</name>
<dbReference type="PANTHER" id="PTHR12126">
    <property type="entry name" value="NADH-UBIQUINONE OXIDOREDUCTASE 39 KDA SUBUNIT-RELATED"/>
    <property type="match status" value="1"/>
</dbReference>
<gene>
    <name evidence="6" type="primary">NDUFA9</name>
    <name evidence="6" type="ORF">SK128_010067</name>
</gene>
<comment type="caution">
    <text evidence="6">The sequence shown here is derived from an EMBL/GenBank/DDBJ whole genome shotgun (WGS) entry which is preliminary data.</text>
</comment>
<dbReference type="PANTHER" id="PTHR12126:SF11">
    <property type="entry name" value="NADH DEHYDROGENASE [UBIQUINONE] 1 ALPHA SUBCOMPLEX SUBUNIT 9, MITOCHONDRIAL"/>
    <property type="match status" value="1"/>
</dbReference>